<name>A0A0J9VSN7_FUSO4</name>
<keyword evidence="1" id="KW-1133">Transmembrane helix</keyword>
<gene>
    <name evidence="2" type="ORF">FOXG_20961</name>
</gene>
<evidence type="ECO:0000256" key="1">
    <source>
        <dbReference type="SAM" id="Phobius"/>
    </source>
</evidence>
<organism evidence="2 3">
    <name type="scientific">Fusarium oxysporum f. sp. lycopersici (strain 4287 / CBS 123668 / FGSC 9935 / NRRL 34936)</name>
    <name type="common">Fusarium vascular wilt of tomato</name>
    <dbReference type="NCBI Taxonomy" id="426428"/>
    <lineage>
        <taxon>Eukaryota</taxon>
        <taxon>Fungi</taxon>
        <taxon>Dikarya</taxon>
        <taxon>Ascomycota</taxon>
        <taxon>Pezizomycotina</taxon>
        <taxon>Sordariomycetes</taxon>
        <taxon>Hypocreomycetidae</taxon>
        <taxon>Hypocreales</taxon>
        <taxon>Nectriaceae</taxon>
        <taxon>Fusarium</taxon>
        <taxon>Fusarium oxysporum species complex</taxon>
    </lineage>
</organism>
<keyword evidence="1" id="KW-0472">Membrane</keyword>
<dbReference type="EMBL" id="DS231713">
    <property type="protein sequence ID" value="KNB13867.1"/>
    <property type="molecule type" value="Genomic_DNA"/>
</dbReference>
<dbReference type="EMBL" id="DS231713">
    <property type="protein sequence ID" value="KNB13868.1"/>
    <property type="molecule type" value="Genomic_DNA"/>
</dbReference>
<reference evidence="2" key="1">
    <citation type="submission" date="2007-04" db="EMBL/GenBank/DDBJ databases">
        <authorList>
            <consortium name="The Broad Institute Genome Sequencing Platform"/>
            <person name="Birren B."/>
            <person name="Lander E."/>
            <person name="Galagan J."/>
            <person name="Nusbaum C."/>
            <person name="Devon K."/>
            <person name="Ma L.-J."/>
            <person name="Jaffe D."/>
            <person name="Butler J."/>
            <person name="Alvarez P."/>
            <person name="Gnerre S."/>
            <person name="Grabherr M."/>
            <person name="Kleber M."/>
            <person name="Mauceli E."/>
            <person name="Brockman W."/>
            <person name="MacCallum I.A."/>
            <person name="Young S."/>
            <person name="LaButti K."/>
            <person name="DeCaprio D."/>
            <person name="Crawford M."/>
            <person name="Koehrsen M."/>
            <person name="Engels R."/>
            <person name="Montgomery P."/>
            <person name="Pearson M."/>
            <person name="Howarth C."/>
            <person name="Larson L."/>
            <person name="White J."/>
            <person name="O'Leary S."/>
            <person name="Kodira C."/>
            <person name="Zeng Q."/>
            <person name="Yandava C."/>
            <person name="Alvarado L."/>
            <person name="Kistler C."/>
            <person name="Shim W.-B."/>
            <person name="Kang S."/>
            <person name="Woloshuk C."/>
        </authorList>
    </citation>
    <scope>NUCLEOTIDE SEQUENCE</scope>
    <source>
        <strain evidence="2">4287</strain>
    </source>
</reference>
<evidence type="ECO:0000313" key="2">
    <source>
        <dbReference type="EMBL" id="KNB13868.1"/>
    </source>
</evidence>
<evidence type="ECO:0000313" key="3">
    <source>
        <dbReference type="Proteomes" id="UP000009097"/>
    </source>
</evidence>
<sequence length="77" mass="8880">MRSSRSEPEPIGYPMKENKYREAADPFIYKNSQWKQEQGQKRNEMKRKGMQALLNMIVQVILGILVGASKHDKVTAT</sequence>
<dbReference type="RefSeq" id="XP_018251912.1">
    <property type="nucleotide sequence ID" value="XM_018401288.1"/>
</dbReference>
<dbReference type="GeneID" id="28961667"/>
<proteinExistence type="predicted"/>
<dbReference type="RefSeq" id="XP_018251913.1">
    <property type="nucleotide sequence ID" value="XM_018401289.1"/>
</dbReference>
<keyword evidence="1" id="KW-0812">Transmembrane</keyword>
<dbReference type="KEGG" id="fox:FOXG_20961"/>
<feature type="transmembrane region" description="Helical" evidence="1">
    <location>
        <begin position="52"/>
        <end position="69"/>
    </location>
</feature>
<reference evidence="2" key="2">
    <citation type="journal article" date="2010" name="Nature">
        <title>Comparative genomics reveals mobile pathogenicity chromosomes in Fusarium.</title>
        <authorList>
            <person name="Ma L.J."/>
            <person name="van der Does H.C."/>
            <person name="Borkovich K.A."/>
            <person name="Coleman J.J."/>
            <person name="Daboussi M.J."/>
            <person name="Di Pietro A."/>
            <person name="Dufresne M."/>
            <person name="Freitag M."/>
            <person name="Grabherr M."/>
            <person name="Henrissat B."/>
            <person name="Houterman P.M."/>
            <person name="Kang S."/>
            <person name="Shim W.B."/>
            <person name="Woloshuk C."/>
            <person name="Xie X."/>
            <person name="Xu J.R."/>
            <person name="Antoniw J."/>
            <person name="Baker S.E."/>
            <person name="Bluhm B.H."/>
            <person name="Breakspear A."/>
            <person name="Brown D.W."/>
            <person name="Butchko R.A."/>
            <person name="Chapman S."/>
            <person name="Coulson R."/>
            <person name="Coutinho P.M."/>
            <person name="Danchin E.G."/>
            <person name="Diener A."/>
            <person name="Gale L.R."/>
            <person name="Gardiner D.M."/>
            <person name="Goff S."/>
            <person name="Hammond-Kosack K.E."/>
            <person name="Hilburn K."/>
            <person name="Hua-Van A."/>
            <person name="Jonkers W."/>
            <person name="Kazan K."/>
            <person name="Kodira C.D."/>
            <person name="Koehrsen M."/>
            <person name="Kumar L."/>
            <person name="Lee Y.H."/>
            <person name="Li L."/>
            <person name="Manners J.M."/>
            <person name="Miranda-Saavedra D."/>
            <person name="Mukherjee M."/>
            <person name="Park G."/>
            <person name="Park J."/>
            <person name="Park S.Y."/>
            <person name="Proctor R.H."/>
            <person name="Regev A."/>
            <person name="Ruiz-Roldan M.C."/>
            <person name="Sain D."/>
            <person name="Sakthikumar S."/>
            <person name="Sykes S."/>
            <person name="Schwartz D.C."/>
            <person name="Turgeon B.G."/>
            <person name="Wapinski I."/>
            <person name="Yoder O."/>
            <person name="Young S."/>
            <person name="Zeng Q."/>
            <person name="Zhou S."/>
            <person name="Galagan J."/>
            <person name="Cuomo C.A."/>
            <person name="Kistler H.C."/>
            <person name="Rep M."/>
        </authorList>
    </citation>
    <scope>NUCLEOTIDE SEQUENCE [LARGE SCALE GENOMIC DNA]</scope>
    <source>
        <strain evidence="2">4287</strain>
    </source>
</reference>
<protein>
    <submittedName>
        <fullName evidence="2">Uncharacterized protein</fullName>
    </submittedName>
</protein>
<accession>A0A0J9VSN7</accession>
<dbReference type="AlphaFoldDB" id="A0A0J9VSN7"/>
<dbReference type="Proteomes" id="UP000009097">
    <property type="component" value="Unassembled WGS sequence"/>
</dbReference>
<dbReference type="VEuPathDB" id="FungiDB:FOXG_20961"/>